<dbReference type="EMBL" id="NHYD01003061">
    <property type="protein sequence ID" value="PPQ83019.1"/>
    <property type="molecule type" value="Genomic_DNA"/>
</dbReference>
<reference evidence="5 6" key="1">
    <citation type="journal article" date="2018" name="Evol. Lett.">
        <title>Horizontal gene cluster transfer increased hallucinogenic mushroom diversity.</title>
        <authorList>
            <person name="Reynolds H.T."/>
            <person name="Vijayakumar V."/>
            <person name="Gluck-Thaler E."/>
            <person name="Korotkin H.B."/>
            <person name="Matheny P.B."/>
            <person name="Slot J.C."/>
        </authorList>
    </citation>
    <scope>NUCLEOTIDE SEQUENCE [LARGE SCALE GENOMIC DNA]</scope>
    <source>
        <strain evidence="5 6">2631</strain>
    </source>
</reference>
<dbReference type="InterPro" id="IPR019826">
    <property type="entry name" value="Carboxylesterase_B_AS"/>
</dbReference>
<protein>
    <recommendedName>
        <fullName evidence="3">Carboxylic ester hydrolase</fullName>
        <ecNumber evidence="3">3.1.1.-</ecNumber>
    </recommendedName>
</protein>
<evidence type="ECO:0000256" key="1">
    <source>
        <dbReference type="ARBA" id="ARBA00005964"/>
    </source>
</evidence>
<keyword evidence="2 3" id="KW-0378">Hydrolase</keyword>
<dbReference type="PANTHER" id="PTHR11559">
    <property type="entry name" value="CARBOXYLESTERASE"/>
    <property type="match status" value="1"/>
</dbReference>
<dbReference type="EC" id="3.1.1.-" evidence="3"/>
<dbReference type="InterPro" id="IPR002018">
    <property type="entry name" value="CarbesteraseB"/>
</dbReference>
<dbReference type="InterPro" id="IPR050309">
    <property type="entry name" value="Type-B_Carboxylest/Lipase"/>
</dbReference>
<evidence type="ECO:0000256" key="2">
    <source>
        <dbReference type="ARBA" id="ARBA00022801"/>
    </source>
</evidence>
<dbReference type="GO" id="GO:0016787">
    <property type="term" value="F:hydrolase activity"/>
    <property type="evidence" value="ECO:0007669"/>
    <property type="project" value="UniProtKB-KW"/>
</dbReference>
<dbReference type="OrthoDB" id="408631at2759"/>
<comment type="caution">
    <text evidence="5">The sequence shown here is derived from an EMBL/GenBank/DDBJ whole genome shotgun (WGS) entry which is preliminary data.</text>
</comment>
<comment type="similarity">
    <text evidence="1 3">Belongs to the type-B carboxylesterase/lipase family.</text>
</comment>
<name>A0A409WX14_PSICY</name>
<evidence type="ECO:0000313" key="5">
    <source>
        <dbReference type="EMBL" id="PPQ83019.1"/>
    </source>
</evidence>
<feature type="domain" description="Carboxylesterase type B" evidence="4">
    <location>
        <begin position="199"/>
        <end position="492"/>
    </location>
</feature>
<dbReference type="InterPro" id="IPR029058">
    <property type="entry name" value="AB_hydrolase_fold"/>
</dbReference>
<evidence type="ECO:0000313" key="6">
    <source>
        <dbReference type="Proteomes" id="UP000283269"/>
    </source>
</evidence>
<dbReference type="PROSITE" id="PS00122">
    <property type="entry name" value="CARBOXYLESTERASE_B_1"/>
    <property type="match status" value="1"/>
</dbReference>
<dbReference type="AlphaFoldDB" id="A0A409WX14"/>
<proteinExistence type="inferred from homology"/>
<dbReference type="SUPFAM" id="SSF53474">
    <property type="entry name" value="alpha/beta-Hydrolases"/>
    <property type="match status" value="1"/>
</dbReference>
<dbReference type="InParanoid" id="A0A409WX14"/>
<sequence length="557" mass="61114">MRVLYLTLTFSFVALARSKALQLAYPIVRLDAATVTGVNNGSLNKFLGIPFAQAPRFDLPKAVTPYKGRINASTYGPSCPQQLTTPSPLLPVTLPQATSESEDCLSLNVYVPSGTKPSSNLPVAVIGTTESSDDTIARIVERSSVLNLPMIQVSMNYRYLIFSFVTCQEYSEGLRRISGKLYDKEYLSVCVYSHTITTAYGFLAGKEISSRKLGNIGLFDQRLALEWVQKYIGSFGGDPSKVVVYGSSAGAMSVNLQMLAFGGRTQNLFRGAFMQSGGPLPVGQINEGQVYYDAVVQNTGCASSNDSLQCLREVPFETLKAAVDKTPNIFSYSSAKIVWLPLVDGVFLQESPYSQIKAGKIPNIPVVSGNSDDEGTIFSFPQSNVTTEADFRNYIKTIWFPTASDAQLSPLWTNYTSDPSEGSPFGTGDLNQLYPQFKRLAAFQGDIIFQAPRRFFLKNLSGKQKKWSYLSKLFKSTPLVGSFHGTESVSNFLDDSFINFVSKLDPNTGSAPTWPQYSSESPVLMTFNDTGVRYLSQDTYRASAMECLTNLVIAHPM</sequence>
<evidence type="ECO:0000256" key="3">
    <source>
        <dbReference type="RuleBase" id="RU361235"/>
    </source>
</evidence>
<organism evidence="5 6">
    <name type="scientific">Psilocybe cyanescens</name>
    <dbReference type="NCBI Taxonomy" id="93625"/>
    <lineage>
        <taxon>Eukaryota</taxon>
        <taxon>Fungi</taxon>
        <taxon>Dikarya</taxon>
        <taxon>Basidiomycota</taxon>
        <taxon>Agaricomycotina</taxon>
        <taxon>Agaricomycetes</taxon>
        <taxon>Agaricomycetidae</taxon>
        <taxon>Agaricales</taxon>
        <taxon>Agaricineae</taxon>
        <taxon>Strophariaceae</taxon>
        <taxon>Psilocybe</taxon>
    </lineage>
</organism>
<dbReference type="STRING" id="93625.A0A409WX14"/>
<dbReference type="Pfam" id="PF00135">
    <property type="entry name" value="COesterase"/>
    <property type="match status" value="2"/>
</dbReference>
<gene>
    <name evidence="5" type="ORF">CVT25_005259</name>
</gene>
<feature type="domain" description="Carboxylesterase type B" evidence="4">
    <location>
        <begin position="26"/>
        <end position="167"/>
    </location>
</feature>
<keyword evidence="6" id="KW-1185">Reference proteome</keyword>
<feature type="signal peptide" evidence="3">
    <location>
        <begin position="1"/>
        <end position="18"/>
    </location>
</feature>
<dbReference type="Proteomes" id="UP000283269">
    <property type="component" value="Unassembled WGS sequence"/>
</dbReference>
<accession>A0A409WX14</accession>
<keyword evidence="3" id="KW-0732">Signal</keyword>
<dbReference type="Gene3D" id="3.40.50.1820">
    <property type="entry name" value="alpha/beta hydrolase"/>
    <property type="match status" value="1"/>
</dbReference>
<feature type="chain" id="PRO_5018816339" description="Carboxylic ester hydrolase" evidence="3">
    <location>
        <begin position="19"/>
        <end position="557"/>
    </location>
</feature>
<evidence type="ECO:0000259" key="4">
    <source>
        <dbReference type="Pfam" id="PF00135"/>
    </source>
</evidence>